<dbReference type="InterPro" id="IPR013766">
    <property type="entry name" value="Thioredoxin_domain"/>
</dbReference>
<feature type="domain" description="Thioredoxin" evidence="5">
    <location>
        <begin position="8"/>
        <end position="148"/>
    </location>
</feature>
<keyword evidence="7" id="KW-1185">Reference proteome</keyword>
<evidence type="ECO:0000256" key="1">
    <source>
        <dbReference type="ARBA" id="ARBA00004196"/>
    </source>
</evidence>
<comment type="caution">
    <text evidence="6">The sequence shown here is derived from an EMBL/GenBank/DDBJ whole genome shotgun (WGS) entry which is preliminary data.</text>
</comment>
<reference evidence="6" key="1">
    <citation type="submission" date="2023-03" db="EMBL/GenBank/DDBJ databases">
        <authorList>
            <person name="Steffen K."/>
            <person name="Cardenas P."/>
        </authorList>
    </citation>
    <scope>NUCLEOTIDE SEQUENCE</scope>
</reference>
<dbReference type="Gene3D" id="3.40.30.10">
    <property type="entry name" value="Glutaredoxin"/>
    <property type="match status" value="1"/>
</dbReference>
<evidence type="ECO:0000313" key="7">
    <source>
        <dbReference type="Proteomes" id="UP001174909"/>
    </source>
</evidence>
<keyword evidence="3" id="KW-1015">Disulfide bond</keyword>
<dbReference type="GO" id="GO:0016491">
    <property type="term" value="F:oxidoreductase activity"/>
    <property type="evidence" value="ECO:0007669"/>
    <property type="project" value="InterPro"/>
</dbReference>
<keyword evidence="4" id="KW-0676">Redox-active center</keyword>
<dbReference type="CDD" id="cd02966">
    <property type="entry name" value="TlpA_like_family"/>
    <property type="match status" value="1"/>
</dbReference>
<dbReference type="InterPro" id="IPR036249">
    <property type="entry name" value="Thioredoxin-like_sf"/>
</dbReference>
<evidence type="ECO:0000313" key="6">
    <source>
        <dbReference type="EMBL" id="CAI8029071.1"/>
    </source>
</evidence>
<dbReference type="Proteomes" id="UP001174909">
    <property type="component" value="Unassembled WGS sequence"/>
</dbReference>
<dbReference type="PROSITE" id="PS00194">
    <property type="entry name" value="THIOREDOXIN_1"/>
    <property type="match status" value="1"/>
</dbReference>
<name>A0AA35SI26_GEOBA</name>
<gene>
    <name evidence="6" type="ORF">GBAR_LOCUS16538</name>
</gene>
<comment type="subcellular location">
    <subcellularLocation>
        <location evidence="1">Cell envelope</location>
    </subcellularLocation>
</comment>
<dbReference type="GO" id="GO:0017004">
    <property type="term" value="P:cytochrome complex assembly"/>
    <property type="evidence" value="ECO:0007669"/>
    <property type="project" value="UniProtKB-KW"/>
</dbReference>
<accession>A0AA35SI26</accession>
<dbReference type="PANTHER" id="PTHR42852">
    <property type="entry name" value="THIOL:DISULFIDE INTERCHANGE PROTEIN DSBE"/>
    <property type="match status" value="1"/>
</dbReference>
<protein>
    <submittedName>
        <fullName evidence="6">Thiol-disulfide oxidoreductase ResA</fullName>
    </submittedName>
</protein>
<dbReference type="InterPro" id="IPR017937">
    <property type="entry name" value="Thioredoxin_CS"/>
</dbReference>
<dbReference type="SUPFAM" id="SSF52833">
    <property type="entry name" value="Thioredoxin-like"/>
    <property type="match status" value="1"/>
</dbReference>
<evidence type="ECO:0000256" key="3">
    <source>
        <dbReference type="ARBA" id="ARBA00023157"/>
    </source>
</evidence>
<evidence type="ECO:0000259" key="5">
    <source>
        <dbReference type="PROSITE" id="PS51352"/>
    </source>
</evidence>
<dbReference type="AlphaFoldDB" id="A0AA35SI26"/>
<organism evidence="6 7">
    <name type="scientific">Geodia barretti</name>
    <name type="common">Barrett's horny sponge</name>
    <dbReference type="NCBI Taxonomy" id="519541"/>
    <lineage>
        <taxon>Eukaryota</taxon>
        <taxon>Metazoa</taxon>
        <taxon>Porifera</taxon>
        <taxon>Demospongiae</taxon>
        <taxon>Heteroscleromorpha</taxon>
        <taxon>Tetractinellida</taxon>
        <taxon>Astrophorina</taxon>
        <taxon>Geodiidae</taxon>
        <taxon>Geodia</taxon>
    </lineage>
</organism>
<evidence type="ECO:0000256" key="4">
    <source>
        <dbReference type="ARBA" id="ARBA00023284"/>
    </source>
</evidence>
<dbReference type="GO" id="GO:0016209">
    <property type="term" value="F:antioxidant activity"/>
    <property type="evidence" value="ECO:0007669"/>
    <property type="project" value="InterPro"/>
</dbReference>
<dbReference type="InterPro" id="IPR000866">
    <property type="entry name" value="AhpC/TSA"/>
</dbReference>
<dbReference type="PROSITE" id="PS51352">
    <property type="entry name" value="THIOREDOXIN_2"/>
    <property type="match status" value="1"/>
</dbReference>
<sequence>MADLGFEPAKKEARVDFELAALDGTPRTLDDYAGSYVLLNFWATWCAPCRIEMPALERLHLELADHGLRVVGVDVGEETADVERFVKETGITFEIVIDADLSTGRVYAARSLPMTYILDPEGTIVARAIGAREWDSEPMRNMFAALVEEGTAG</sequence>
<dbReference type="Pfam" id="PF00578">
    <property type="entry name" value="AhpC-TSA"/>
    <property type="match status" value="1"/>
</dbReference>
<dbReference type="InterPro" id="IPR050553">
    <property type="entry name" value="Thioredoxin_ResA/DsbE_sf"/>
</dbReference>
<dbReference type="PANTHER" id="PTHR42852:SF6">
    <property type="entry name" value="THIOL:DISULFIDE INTERCHANGE PROTEIN DSBE"/>
    <property type="match status" value="1"/>
</dbReference>
<dbReference type="EMBL" id="CASHTH010002379">
    <property type="protein sequence ID" value="CAI8029071.1"/>
    <property type="molecule type" value="Genomic_DNA"/>
</dbReference>
<keyword evidence="2" id="KW-0201">Cytochrome c-type biogenesis</keyword>
<proteinExistence type="predicted"/>
<evidence type="ECO:0000256" key="2">
    <source>
        <dbReference type="ARBA" id="ARBA00022748"/>
    </source>
</evidence>